<name>A0A1G9HC12_9RHOB</name>
<keyword evidence="4 5" id="KW-0269">Exonuclease</keyword>
<dbReference type="AlphaFoldDB" id="A0A1G9HC12"/>
<dbReference type="STRING" id="525640.SAMN04487971_106122"/>
<feature type="domain" description="OB-fold nucleic acid binding" evidence="8">
    <location>
        <begin position="20"/>
        <end position="113"/>
    </location>
</feature>
<dbReference type="InterPro" id="IPR020579">
    <property type="entry name" value="Exonuc_VII_lsu_C"/>
</dbReference>
<dbReference type="Pfam" id="PF02601">
    <property type="entry name" value="Exonuc_VII_L"/>
    <property type="match status" value="1"/>
</dbReference>
<dbReference type="HAMAP" id="MF_00378">
    <property type="entry name" value="Exonuc_7_L"/>
    <property type="match status" value="1"/>
</dbReference>
<evidence type="ECO:0000259" key="8">
    <source>
        <dbReference type="Pfam" id="PF13742"/>
    </source>
</evidence>
<dbReference type="CDD" id="cd04489">
    <property type="entry name" value="ExoVII_LU_OBF"/>
    <property type="match status" value="1"/>
</dbReference>
<comment type="subcellular location">
    <subcellularLocation>
        <location evidence="5">Cytoplasm</location>
    </subcellularLocation>
</comment>
<feature type="region of interest" description="Disordered" evidence="6">
    <location>
        <begin position="1"/>
        <end position="20"/>
    </location>
</feature>
<comment type="function">
    <text evidence="5">Bidirectionally degrades single-stranded DNA into large acid-insoluble oligonucleotides, which are then degraded further into small acid-soluble oligonucleotides.</text>
</comment>
<feature type="domain" description="Exonuclease VII large subunit C-terminal" evidence="7">
    <location>
        <begin position="136"/>
        <end position="386"/>
    </location>
</feature>
<dbReference type="OrthoDB" id="9802795at2"/>
<keyword evidence="3 5" id="KW-0378">Hydrolase</keyword>
<evidence type="ECO:0000256" key="3">
    <source>
        <dbReference type="ARBA" id="ARBA00022801"/>
    </source>
</evidence>
<dbReference type="PANTHER" id="PTHR30008:SF0">
    <property type="entry name" value="EXODEOXYRIBONUCLEASE 7 LARGE SUBUNIT"/>
    <property type="match status" value="1"/>
</dbReference>
<comment type="subunit">
    <text evidence="5">Heterooligomer composed of large and small subunits.</text>
</comment>
<comment type="catalytic activity">
    <reaction evidence="5">
        <text>Exonucleolytic cleavage in either 5'- to 3'- or 3'- to 5'-direction to yield nucleoside 5'-phosphates.</text>
        <dbReference type="EC" id="3.1.11.6"/>
    </reaction>
</comment>
<evidence type="ECO:0000256" key="5">
    <source>
        <dbReference type="HAMAP-Rule" id="MF_00378"/>
    </source>
</evidence>
<keyword evidence="1 5" id="KW-0963">Cytoplasm</keyword>
<evidence type="ECO:0000313" key="10">
    <source>
        <dbReference type="Proteomes" id="UP000199555"/>
    </source>
</evidence>
<dbReference type="GO" id="GO:0008855">
    <property type="term" value="F:exodeoxyribonuclease VII activity"/>
    <property type="evidence" value="ECO:0007669"/>
    <property type="project" value="UniProtKB-UniRule"/>
</dbReference>
<dbReference type="GO" id="GO:0006308">
    <property type="term" value="P:DNA catabolic process"/>
    <property type="evidence" value="ECO:0007669"/>
    <property type="project" value="UniProtKB-UniRule"/>
</dbReference>
<dbReference type="PANTHER" id="PTHR30008">
    <property type="entry name" value="EXODEOXYRIBONUCLEASE 7 LARGE SUBUNIT"/>
    <property type="match status" value="1"/>
</dbReference>
<dbReference type="EMBL" id="FNGE01000006">
    <property type="protein sequence ID" value="SDL10561.1"/>
    <property type="molecule type" value="Genomic_DNA"/>
</dbReference>
<keyword evidence="10" id="KW-1185">Reference proteome</keyword>
<feature type="region of interest" description="Disordered" evidence="6">
    <location>
        <begin position="536"/>
        <end position="561"/>
    </location>
</feature>
<dbReference type="NCBIfam" id="TIGR00237">
    <property type="entry name" value="xseA"/>
    <property type="match status" value="1"/>
</dbReference>
<organism evidence="9 10">
    <name type="scientific">Paracoccus chinensis</name>
    <dbReference type="NCBI Taxonomy" id="525640"/>
    <lineage>
        <taxon>Bacteria</taxon>
        <taxon>Pseudomonadati</taxon>
        <taxon>Pseudomonadota</taxon>
        <taxon>Alphaproteobacteria</taxon>
        <taxon>Rhodobacterales</taxon>
        <taxon>Paracoccaceae</taxon>
        <taxon>Paracoccus</taxon>
    </lineage>
</organism>
<keyword evidence="2 5" id="KW-0540">Nuclease</keyword>
<protein>
    <recommendedName>
        <fullName evidence="5">Exodeoxyribonuclease 7 large subunit</fullName>
        <ecNumber evidence="5">3.1.11.6</ecNumber>
    </recommendedName>
    <alternativeName>
        <fullName evidence="5">Exodeoxyribonuclease VII large subunit</fullName>
        <shortName evidence="5">Exonuclease VII large subunit</shortName>
    </alternativeName>
</protein>
<dbReference type="RefSeq" id="WP_090754697.1">
    <property type="nucleotide sequence ID" value="NZ_FNGE01000006.1"/>
</dbReference>
<proteinExistence type="inferred from homology"/>
<evidence type="ECO:0000256" key="1">
    <source>
        <dbReference type="ARBA" id="ARBA00022490"/>
    </source>
</evidence>
<evidence type="ECO:0000256" key="6">
    <source>
        <dbReference type="SAM" id="MobiDB-lite"/>
    </source>
</evidence>
<evidence type="ECO:0000259" key="7">
    <source>
        <dbReference type="Pfam" id="PF02601"/>
    </source>
</evidence>
<reference evidence="10" key="1">
    <citation type="submission" date="2016-10" db="EMBL/GenBank/DDBJ databases">
        <authorList>
            <person name="Varghese N."/>
            <person name="Submissions S."/>
        </authorList>
    </citation>
    <scope>NUCLEOTIDE SEQUENCE [LARGE SCALE GENOMIC DNA]</scope>
    <source>
        <strain evidence="10">CGMCC 1.7655</strain>
    </source>
</reference>
<dbReference type="Pfam" id="PF13742">
    <property type="entry name" value="tRNA_anti_2"/>
    <property type="match status" value="1"/>
</dbReference>
<comment type="similarity">
    <text evidence="5">Belongs to the XseA family.</text>
</comment>
<evidence type="ECO:0000256" key="2">
    <source>
        <dbReference type="ARBA" id="ARBA00022722"/>
    </source>
</evidence>
<dbReference type="InterPro" id="IPR025824">
    <property type="entry name" value="OB-fold_nuc-bd_dom"/>
</dbReference>
<evidence type="ECO:0000313" key="9">
    <source>
        <dbReference type="EMBL" id="SDL10561.1"/>
    </source>
</evidence>
<dbReference type="EC" id="3.1.11.6" evidence="5"/>
<dbReference type="GO" id="GO:0003676">
    <property type="term" value="F:nucleic acid binding"/>
    <property type="evidence" value="ECO:0007669"/>
    <property type="project" value="InterPro"/>
</dbReference>
<gene>
    <name evidence="5" type="primary">xseA</name>
    <name evidence="9" type="ORF">SAMN04487971_106122</name>
</gene>
<dbReference type="GO" id="GO:0005737">
    <property type="term" value="C:cytoplasm"/>
    <property type="evidence" value="ECO:0007669"/>
    <property type="project" value="UniProtKB-SubCell"/>
</dbReference>
<sequence>MDLFEDDAPGAEAGSNAPPLTVSEISGAVKRVIEGEFGRVRVRGEVGRVSRPGSGHLYFDLKDDNACMAAVCWKMQAARLAHRPEEGMEIIVTGRLTTFANQSKYQLIVEQVEPAGLGALMAMLEQRRKALAAEGLFDASAKRPIPYLPGVIAVVTSPTGAVIRDILHRLRDRFPSRVLIWPVAVQGTACAPQVADAITRLNAIRPGGPVPRPDLIIVARGGGSVEDLWGFNDEAVVRAVAAGTIPLISAVGHETDTTLIDHAADLRAPTPTAAAEMAVPVLADLSARLSELQARLLRGTRARLDRSTQRLGDLGRGLGRPQALTDPARQRLDLTGPRLEPVLRAFTRDRRRSIEALHLPLFALRGFMADRRAGVERAGRALEQERLRDQQRRRSALPVVRAGAVRMLQAQAARRLEDMQPRLDSAGKRATIKVAERLSALTTRLDRAQAKIRREQTEGRVRAQEATRRLAALALRLTAERRGQLEALDRLRQTLGHTETLRRGFAIVRGPDGLVTSAAVAGKAASLELEFHDGRVKVHPEGSAPGPRRGARKPPEQGSLF</sequence>
<dbReference type="Proteomes" id="UP000199555">
    <property type="component" value="Unassembled WGS sequence"/>
</dbReference>
<dbReference type="InterPro" id="IPR003753">
    <property type="entry name" value="Exonuc_VII_L"/>
</dbReference>
<evidence type="ECO:0000256" key="4">
    <source>
        <dbReference type="ARBA" id="ARBA00022839"/>
    </source>
</evidence>
<dbReference type="GO" id="GO:0009318">
    <property type="term" value="C:exodeoxyribonuclease VII complex"/>
    <property type="evidence" value="ECO:0007669"/>
    <property type="project" value="UniProtKB-UniRule"/>
</dbReference>
<accession>A0A1G9HC12</accession>